<dbReference type="OrthoDB" id="9788698at2"/>
<dbReference type="Pfam" id="PF02577">
    <property type="entry name" value="BFN_dom"/>
    <property type="match status" value="1"/>
</dbReference>
<keyword evidence="3" id="KW-1185">Reference proteome</keyword>
<dbReference type="Proteomes" id="UP000046155">
    <property type="component" value="Unassembled WGS sequence"/>
</dbReference>
<feature type="domain" description="BFN" evidence="1">
    <location>
        <begin position="1"/>
        <end position="131"/>
    </location>
</feature>
<dbReference type="AlphaFoldDB" id="A0A0B7MEF1"/>
<evidence type="ECO:0000313" key="2">
    <source>
        <dbReference type="EMBL" id="CEO88440.1"/>
    </source>
</evidence>
<dbReference type="Gene3D" id="3.10.690.10">
    <property type="entry name" value="Bifunctional nuclease domain"/>
    <property type="match status" value="1"/>
</dbReference>
<proteinExistence type="predicted"/>
<gene>
    <name evidence="2" type="ORF">SSCH_190012</name>
</gene>
<dbReference type="SUPFAM" id="SSF103256">
    <property type="entry name" value="Hypothetical protein TM0160"/>
    <property type="match status" value="1"/>
</dbReference>
<dbReference type="PANTHER" id="PTHR15160">
    <property type="entry name" value="VON HIPPEL-LINDAU PROTEIN"/>
    <property type="match status" value="1"/>
</dbReference>
<accession>A0A0B7MEF1</accession>
<protein>
    <recommendedName>
        <fullName evidence="1">BFN domain-containing protein</fullName>
    </recommendedName>
</protein>
<dbReference type="RefSeq" id="WP_044664595.1">
    <property type="nucleotide sequence ID" value="NZ_CDRZ01000101.1"/>
</dbReference>
<sequence length="159" mass="17432">MIPVQVKEIALDVSLSPVVLLVDEEENRALPIWVGPLEAQSIAMALQGVITPRPMTHDLMKTVCDNLGASVRSVEINDIHDGTYYAKLNIQTISGECILDSRPSDAIALALRTGAPVYISEKVAEYTLSVEELVDESQQQELRKILGLEGPEDLKKSLH</sequence>
<dbReference type="InterPro" id="IPR036104">
    <property type="entry name" value="BFN_sf"/>
</dbReference>
<dbReference type="GO" id="GO:0004518">
    <property type="term" value="F:nuclease activity"/>
    <property type="evidence" value="ECO:0007669"/>
    <property type="project" value="InterPro"/>
</dbReference>
<dbReference type="PANTHER" id="PTHR15160:SF1">
    <property type="entry name" value="VON HIPPEL-LINDAU DISEASE TUMOR SUPPRESSOR"/>
    <property type="match status" value="1"/>
</dbReference>
<name>A0A0B7MEF1_9FIRM</name>
<organism evidence="2 3">
    <name type="scientific">Syntrophaceticus schinkii</name>
    <dbReference type="NCBI Taxonomy" id="499207"/>
    <lineage>
        <taxon>Bacteria</taxon>
        <taxon>Bacillati</taxon>
        <taxon>Bacillota</taxon>
        <taxon>Clostridia</taxon>
        <taxon>Thermoanaerobacterales</taxon>
        <taxon>Thermoanaerobacterales Family III. Incertae Sedis</taxon>
        <taxon>Syntrophaceticus</taxon>
    </lineage>
</organism>
<evidence type="ECO:0000259" key="1">
    <source>
        <dbReference type="PROSITE" id="PS51658"/>
    </source>
</evidence>
<evidence type="ECO:0000313" key="3">
    <source>
        <dbReference type="Proteomes" id="UP000046155"/>
    </source>
</evidence>
<dbReference type="PROSITE" id="PS51658">
    <property type="entry name" value="BFN"/>
    <property type="match status" value="1"/>
</dbReference>
<dbReference type="EMBL" id="CDRZ01000101">
    <property type="protein sequence ID" value="CEO88440.1"/>
    <property type="molecule type" value="Genomic_DNA"/>
</dbReference>
<reference evidence="3" key="1">
    <citation type="submission" date="2015-01" db="EMBL/GenBank/DDBJ databases">
        <authorList>
            <person name="Manzoor Shahid"/>
            <person name="Zubair Saima"/>
        </authorList>
    </citation>
    <scope>NUCLEOTIDE SEQUENCE [LARGE SCALE GENOMIC DNA]</scope>
    <source>
        <strain evidence="3">Sp3</strain>
    </source>
</reference>
<dbReference type="InterPro" id="IPR003729">
    <property type="entry name" value="Bi_nuclease_dom"/>
</dbReference>